<sequence>MNTDECNKVIHAIWLGDRLPPLAHVCIDDWKKQGYSYKLWLDTDPQIKRWIRECTFARECYQRGLLAFVTDYLRLKILAQEGGLYLDTDVTINRDPFPLFESVSFGVGYESEKLLGTAVIYARKDSVLLSELVRFYEEEIMSSPLYMGPDIMTEFLSRKLNSTDEAALVAPVHYFYNYQGEAIHFEASDDRYMTHWFQHSWKRSSGLIFLRAKSKGLSGYLYEWQKEFFRLRK</sequence>
<dbReference type="GO" id="GO:0000030">
    <property type="term" value="F:mannosyltransferase activity"/>
    <property type="evidence" value="ECO:0007669"/>
    <property type="project" value="TreeGrafter"/>
</dbReference>
<gene>
    <name evidence="1" type="ORF">NHF51_00380</name>
</gene>
<dbReference type="Gene3D" id="3.90.550.20">
    <property type="match status" value="1"/>
</dbReference>
<dbReference type="Pfam" id="PF05704">
    <property type="entry name" value="Caps_synth"/>
    <property type="match status" value="1"/>
</dbReference>
<dbReference type="RefSeq" id="WP_252995358.1">
    <property type="nucleotide sequence ID" value="NZ_CP099717.1"/>
</dbReference>
<accession>A0AAE9MH89</accession>
<dbReference type="EMBL" id="CP099717">
    <property type="protein sequence ID" value="USV57702.1"/>
    <property type="molecule type" value="Genomic_DNA"/>
</dbReference>
<dbReference type="InterPro" id="IPR029044">
    <property type="entry name" value="Nucleotide-diphossugar_trans"/>
</dbReference>
<dbReference type="Proteomes" id="UP001056890">
    <property type="component" value="Chromosome"/>
</dbReference>
<evidence type="ECO:0000313" key="1">
    <source>
        <dbReference type="EMBL" id="USV57702.1"/>
    </source>
</evidence>
<proteinExistence type="predicted"/>
<evidence type="ECO:0008006" key="3">
    <source>
        <dbReference type="Google" id="ProtNLM"/>
    </source>
</evidence>
<dbReference type="PANTHER" id="PTHR32385">
    <property type="entry name" value="MANNOSYL PHOSPHORYLINOSITOL CERAMIDE SYNTHASE"/>
    <property type="match status" value="1"/>
</dbReference>
<dbReference type="InterPro" id="IPR008441">
    <property type="entry name" value="AfumC-like_glycosyl_Trfase"/>
</dbReference>
<dbReference type="GO" id="GO:0016020">
    <property type="term" value="C:membrane"/>
    <property type="evidence" value="ECO:0007669"/>
    <property type="project" value="GOC"/>
</dbReference>
<name>A0AAE9MH89_9GAMM</name>
<protein>
    <recommendedName>
        <fullName evidence="3">Mannosyltransferase</fullName>
    </recommendedName>
</protein>
<dbReference type="PANTHER" id="PTHR32385:SF15">
    <property type="entry name" value="INOSITOL PHOSPHOCERAMIDE MANNOSYLTRANSFERASE 1"/>
    <property type="match status" value="1"/>
</dbReference>
<dbReference type="AlphaFoldDB" id="A0AAE9MH89"/>
<evidence type="ECO:0000313" key="2">
    <source>
        <dbReference type="Proteomes" id="UP001056890"/>
    </source>
</evidence>
<organism evidence="1 2">
    <name type="scientific">Aeromonas encheleia</name>
    <dbReference type="NCBI Taxonomy" id="73010"/>
    <lineage>
        <taxon>Bacteria</taxon>
        <taxon>Pseudomonadati</taxon>
        <taxon>Pseudomonadota</taxon>
        <taxon>Gammaproteobacteria</taxon>
        <taxon>Aeromonadales</taxon>
        <taxon>Aeromonadaceae</taxon>
        <taxon>Aeromonas</taxon>
    </lineage>
</organism>
<dbReference type="GO" id="GO:0051999">
    <property type="term" value="P:mannosyl-inositol phosphorylceramide biosynthetic process"/>
    <property type="evidence" value="ECO:0007669"/>
    <property type="project" value="TreeGrafter"/>
</dbReference>
<reference evidence="1" key="1">
    <citation type="submission" date="2022-06" db="EMBL/GenBank/DDBJ databases">
        <title>Complete Genome of Aeromonas sp. Strain SOD01 Isolated from an Urban Freshwater Stream.</title>
        <authorList>
            <person name="Williams L.E."/>
            <person name="Brysgel T."/>
            <person name="Capestro E.M."/>
            <person name="Foltz G.V."/>
            <person name="Gardner A.E."/>
            <person name="Ingrassia J."/>
            <person name="Peterson E."/>
            <person name="Arruda J."/>
            <person name="Flaherty I."/>
            <person name="Hunt M."/>
            <person name="Pappas G."/>
            <person name="Ramsaran S."/>
            <person name="Rocha M."/>
        </authorList>
    </citation>
    <scope>NUCLEOTIDE SEQUENCE</scope>
    <source>
        <strain evidence="1">SOD01</strain>
    </source>
</reference>
<dbReference type="InterPro" id="IPR051706">
    <property type="entry name" value="Glycosyltransferase_domain"/>
</dbReference>
<keyword evidence="2" id="KW-1185">Reference proteome</keyword>
<dbReference type="SUPFAM" id="SSF53448">
    <property type="entry name" value="Nucleotide-diphospho-sugar transferases"/>
    <property type="match status" value="1"/>
</dbReference>